<dbReference type="InterPro" id="IPR009057">
    <property type="entry name" value="Homeodomain-like_sf"/>
</dbReference>
<evidence type="ECO:0000313" key="6">
    <source>
        <dbReference type="Proteomes" id="UP001320876"/>
    </source>
</evidence>
<evidence type="ECO:0000256" key="1">
    <source>
        <dbReference type="ARBA" id="ARBA00023015"/>
    </source>
</evidence>
<dbReference type="EMBL" id="JAPDDT010000012">
    <property type="protein sequence ID" value="MCW1925081.1"/>
    <property type="molecule type" value="Genomic_DNA"/>
</dbReference>
<dbReference type="InterPro" id="IPR018060">
    <property type="entry name" value="HTH_AraC"/>
</dbReference>
<comment type="caution">
    <text evidence="5">The sequence shown here is derived from an EMBL/GenBank/DDBJ whole genome shotgun (WGS) entry which is preliminary data.</text>
</comment>
<evidence type="ECO:0000256" key="3">
    <source>
        <dbReference type="ARBA" id="ARBA00023163"/>
    </source>
</evidence>
<name>A0ABT3GNH9_9BACT</name>
<reference evidence="5 6" key="1">
    <citation type="submission" date="2022-10" db="EMBL/GenBank/DDBJ databases">
        <title>Luteolibacter arcticus strain CCTCC AB 2014275, whole genome shotgun sequencing project.</title>
        <authorList>
            <person name="Zhao G."/>
            <person name="Shen L."/>
        </authorList>
    </citation>
    <scope>NUCLEOTIDE SEQUENCE [LARGE SCALE GENOMIC DNA]</scope>
    <source>
        <strain evidence="5 6">CCTCC AB 2014275</strain>
    </source>
</reference>
<evidence type="ECO:0000313" key="5">
    <source>
        <dbReference type="EMBL" id="MCW1925081.1"/>
    </source>
</evidence>
<dbReference type="CDD" id="cd01543">
    <property type="entry name" value="PBP1_XylR"/>
    <property type="match status" value="1"/>
</dbReference>
<dbReference type="SMART" id="SM00342">
    <property type="entry name" value="HTH_ARAC"/>
    <property type="match status" value="1"/>
</dbReference>
<dbReference type="Pfam" id="PF12833">
    <property type="entry name" value="HTH_18"/>
    <property type="match status" value="1"/>
</dbReference>
<dbReference type="Gene3D" id="1.10.10.60">
    <property type="entry name" value="Homeodomain-like"/>
    <property type="match status" value="1"/>
</dbReference>
<keyword evidence="6" id="KW-1185">Reference proteome</keyword>
<proteinExistence type="predicted"/>
<evidence type="ECO:0000259" key="4">
    <source>
        <dbReference type="PROSITE" id="PS01124"/>
    </source>
</evidence>
<keyword evidence="1" id="KW-0805">Transcription regulation</keyword>
<dbReference type="SUPFAM" id="SSF53822">
    <property type="entry name" value="Periplasmic binding protein-like I"/>
    <property type="match status" value="1"/>
</dbReference>
<dbReference type="RefSeq" id="WP_264489189.1">
    <property type="nucleotide sequence ID" value="NZ_JAPDDT010000012.1"/>
</dbReference>
<dbReference type="SUPFAM" id="SSF46689">
    <property type="entry name" value="Homeodomain-like"/>
    <property type="match status" value="1"/>
</dbReference>
<evidence type="ECO:0000256" key="2">
    <source>
        <dbReference type="ARBA" id="ARBA00023125"/>
    </source>
</evidence>
<dbReference type="PANTHER" id="PTHR30146:SF24">
    <property type="entry name" value="XYLOSE OPERON REGULATORY PROTEIN"/>
    <property type="match status" value="1"/>
</dbReference>
<keyword evidence="3" id="KW-0804">Transcription</keyword>
<keyword evidence="2 5" id="KW-0238">DNA-binding</keyword>
<dbReference type="InterPro" id="IPR046335">
    <property type="entry name" value="LacI/GalR-like_sensor"/>
</dbReference>
<sequence>MPARKIATAPDVALQRHLRIGVRLPEWATGFVFRVFEGLIDFQRSHGAYVEMHFDQPSGGDLPAAPIDEHWQGDGLLVFRYTAAEAAEWKERKIAVVNLSTEFPGEDPDFPRVTMDNVRVGRMAVEHLASLGLRDFAYVHESTRRYSLERLEAFEAAVPEVGGRFHRIDVPVASYPLAVRPKRIERCISVPLASLPKPCGIFCKDDIMAVWVMRVLKTLGLRCPEEMPVLGVSDDIVFCHTTTPAMSSISYPGRRIGRAAAELLHRMMNGEKIPPRHRVTVPPAGLARRESTGRVILSDPVVTRALDHLRENIVQKGISVDALARRTGVSRELLRQRFHAALGRSPKEEIERLRCLRVCDYLHRTTYTLESIAEECGFSGPDDVCRFIKRMTGKTPGKIRAEAKS</sequence>
<dbReference type="Gene3D" id="3.40.50.2300">
    <property type="match status" value="2"/>
</dbReference>
<dbReference type="Pfam" id="PF13377">
    <property type="entry name" value="Peripla_BP_3"/>
    <property type="match status" value="1"/>
</dbReference>
<dbReference type="Proteomes" id="UP001320876">
    <property type="component" value="Unassembled WGS sequence"/>
</dbReference>
<protein>
    <submittedName>
        <fullName evidence="5">DNA-binding transcriptional regulator</fullName>
    </submittedName>
</protein>
<dbReference type="GO" id="GO:0003677">
    <property type="term" value="F:DNA binding"/>
    <property type="evidence" value="ECO:0007669"/>
    <property type="project" value="UniProtKB-KW"/>
</dbReference>
<accession>A0ABT3GNH9</accession>
<dbReference type="PROSITE" id="PS01124">
    <property type="entry name" value="HTH_ARAC_FAMILY_2"/>
    <property type="match status" value="1"/>
</dbReference>
<dbReference type="InterPro" id="IPR028082">
    <property type="entry name" value="Peripla_BP_I"/>
</dbReference>
<dbReference type="PANTHER" id="PTHR30146">
    <property type="entry name" value="LACI-RELATED TRANSCRIPTIONAL REPRESSOR"/>
    <property type="match status" value="1"/>
</dbReference>
<organism evidence="5 6">
    <name type="scientific">Luteolibacter arcticus</name>
    <dbReference type="NCBI Taxonomy" id="1581411"/>
    <lineage>
        <taxon>Bacteria</taxon>
        <taxon>Pseudomonadati</taxon>
        <taxon>Verrucomicrobiota</taxon>
        <taxon>Verrucomicrobiia</taxon>
        <taxon>Verrucomicrobiales</taxon>
        <taxon>Verrucomicrobiaceae</taxon>
        <taxon>Luteolibacter</taxon>
    </lineage>
</organism>
<feature type="domain" description="HTH araC/xylS-type" evidence="4">
    <location>
        <begin position="303"/>
        <end position="402"/>
    </location>
</feature>
<gene>
    <name evidence="5" type="ORF">OKA05_21145</name>
</gene>